<keyword evidence="15" id="KW-1015">Disulfide bond</keyword>
<evidence type="ECO:0000256" key="15">
    <source>
        <dbReference type="ARBA" id="ARBA00023157"/>
    </source>
</evidence>
<keyword evidence="6" id="KW-0808">Transferase</keyword>
<evidence type="ECO:0000256" key="4">
    <source>
        <dbReference type="ARBA" id="ARBA00022527"/>
    </source>
</evidence>
<evidence type="ECO:0000259" key="21">
    <source>
        <dbReference type="PROSITE" id="PS50927"/>
    </source>
</evidence>
<sequence length="476" mass="52613">MDISSNNNFISRSVVLLLLCFTFNGTSMASDTIYAGRSLPGSQTITSAGGIFELGFFTPGNSRNYYVGIWYKTLRPRTVVWVANRNQPASGSSPLTLQLFRNGSLALLEQTKYTIWSTHSMSAVSNSTMAVLLDNGNLVIRDELDSSAVLWQSFDHPTDTGLPGAKLGYNKLTKGKLFPTPWRNTQNPAPGIFSFEIVQARTSYSLFRNGSAASAFGDWPNAGDISLLTFSIDGIDKNGNYIPLLYAGGETRDSWGGQLGQCTDDASCGAFSICDSQNLPRCRCLEGFEPKIPEDWDFGGYSYGCVRKTPFQCSDVGNYKFLGVPDVYYSQYSESLKVKSIEECILACSRDCSITAFAYDNDCKIWKGDIFNPVQVPSSLTKLMDDRKMHIRVADSTNKVKRKTTWIAIGVLGGVPFNLNHSHGVSQKEAARGHALMIKVHFKPKSTTVKRIFTRMHLKGNIVHLFVRHSIYVGLD</sequence>
<dbReference type="EC" id="2.7.11.1" evidence="2"/>
<dbReference type="Gene3D" id="2.90.10.10">
    <property type="entry name" value="Bulb-type lectin domain"/>
    <property type="match status" value="1"/>
</dbReference>
<dbReference type="PANTHER" id="PTHR32444:SF247">
    <property type="entry name" value="OS01G0958200 PROTEIN"/>
    <property type="match status" value="1"/>
</dbReference>
<keyword evidence="13" id="KW-1133">Transmembrane helix</keyword>
<dbReference type="Pfam" id="PF01453">
    <property type="entry name" value="B_lectin"/>
    <property type="match status" value="1"/>
</dbReference>
<evidence type="ECO:0000256" key="12">
    <source>
        <dbReference type="ARBA" id="ARBA00022840"/>
    </source>
</evidence>
<evidence type="ECO:0000256" key="7">
    <source>
        <dbReference type="ARBA" id="ARBA00022692"/>
    </source>
</evidence>
<evidence type="ECO:0000256" key="8">
    <source>
        <dbReference type="ARBA" id="ARBA00022729"/>
    </source>
</evidence>
<dbReference type="CDD" id="cd00028">
    <property type="entry name" value="B_lectin"/>
    <property type="match status" value="1"/>
</dbReference>
<dbReference type="InterPro" id="IPR036426">
    <property type="entry name" value="Bulb-type_lectin_dom_sf"/>
</dbReference>
<dbReference type="GO" id="GO:0005886">
    <property type="term" value="C:plasma membrane"/>
    <property type="evidence" value="ECO:0007669"/>
    <property type="project" value="UniProtKB-SubCell"/>
</dbReference>
<dbReference type="InterPro" id="IPR003609">
    <property type="entry name" value="Pan_app"/>
</dbReference>
<feature type="domain" description="Bulb-type lectin" evidence="21">
    <location>
        <begin position="30"/>
        <end position="153"/>
    </location>
</feature>
<comment type="caution">
    <text evidence="23">The sequence shown here is derived from an EMBL/GenBank/DDBJ whole genome shotgun (WGS) entry which is preliminary data.</text>
</comment>
<keyword evidence="3" id="KW-1003">Cell membrane</keyword>
<keyword evidence="9" id="KW-0430">Lectin</keyword>
<comment type="subcellular location">
    <subcellularLocation>
        <location evidence="1">Cell membrane</location>
        <topology evidence="1">Single-pass type I membrane protein</topology>
    </subcellularLocation>
</comment>
<accession>A0A498J396</accession>
<evidence type="ECO:0000313" key="23">
    <source>
        <dbReference type="EMBL" id="RXH90048.1"/>
    </source>
</evidence>
<dbReference type="FunFam" id="2.90.10.10:FF:000009">
    <property type="entry name" value="Receptor-like serine/threonine-protein kinase SD1-8"/>
    <property type="match status" value="1"/>
</dbReference>
<feature type="signal peptide" evidence="20">
    <location>
        <begin position="1"/>
        <end position="29"/>
    </location>
</feature>
<dbReference type="InterPro" id="IPR000858">
    <property type="entry name" value="S_locus_glycoprot_dom"/>
</dbReference>
<gene>
    <name evidence="23" type="ORF">DVH24_032405</name>
</gene>
<dbReference type="Pfam" id="PF08276">
    <property type="entry name" value="PAN_2"/>
    <property type="match status" value="1"/>
</dbReference>
<dbReference type="GO" id="GO:0005524">
    <property type="term" value="F:ATP binding"/>
    <property type="evidence" value="ECO:0007669"/>
    <property type="project" value="UniProtKB-KW"/>
</dbReference>
<comment type="catalytic activity">
    <reaction evidence="19">
        <text>L-seryl-[protein] + ATP = O-phospho-L-seryl-[protein] + ADP + H(+)</text>
        <dbReference type="Rhea" id="RHEA:17989"/>
        <dbReference type="Rhea" id="RHEA-COMP:9863"/>
        <dbReference type="Rhea" id="RHEA-COMP:11604"/>
        <dbReference type="ChEBI" id="CHEBI:15378"/>
        <dbReference type="ChEBI" id="CHEBI:29999"/>
        <dbReference type="ChEBI" id="CHEBI:30616"/>
        <dbReference type="ChEBI" id="CHEBI:83421"/>
        <dbReference type="ChEBI" id="CHEBI:456216"/>
        <dbReference type="EC" id="2.7.11.1"/>
    </reaction>
</comment>
<evidence type="ECO:0000256" key="9">
    <source>
        <dbReference type="ARBA" id="ARBA00022734"/>
    </source>
</evidence>
<dbReference type="GO" id="GO:0030246">
    <property type="term" value="F:carbohydrate binding"/>
    <property type="evidence" value="ECO:0007669"/>
    <property type="project" value="UniProtKB-KW"/>
</dbReference>
<dbReference type="PROSITE" id="PS50948">
    <property type="entry name" value="PAN"/>
    <property type="match status" value="1"/>
</dbReference>
<keyword evidence="12" id="KW-0067">ATP-binding</keyword>
<keyword evidence="16" id="KW-0675">Receptor</keyword>
<dbReference type="GO" id="GO:0048544">
    <property type="term" value="P:recognition of pollen"/>
    <property type="evidence" value="ECO:0007669"/>
    <property type="project" value="InterPro"/>
</dbReference>
<evidence type="ECO:0000256" key="5">
    <source>
        <dbReference type="ARBA" id="ARBA00022553"/>
    </source>
</evidence>
<organism evidence="23 24">
    <name type="scientific">Malus domestica</name>
    <name type="common">Apple</name>
    <name type="synonym">Pyrus malus</name>
    <dbReference type="NCBI Taxonomy" id="3750"/>
    <lineage>
        <taxon>Eukaryota</taxon>
        <taxon>Viridiplantae</taxon>
        <taxon>Streptophyta</taxon>
        <taxon>Embryophyta</taxon>
        <taxon>Tracheophyta</taxon>
        <taxon>Spermatophyta</taxon>
        <taxon>Magnoliopsida</taxon>
        <taxon>eudicotyledons</taxon>
        <taxon>Gunneridae</taxon>
        <taxon>Pentapetalae</taxon>
        <taxon>rosids</taxon>
        <taxon>fabids</taxon>
        <taxon>Rosales</taxon>
        <taxon>Rosaceae</taxon>
        <taxon>Amygdaloideae</taxon>
        <taxon>Maleae</taxon>
        <taxon>Malus</taxon>
    </lineage>
</organism>
<comment type="catalytic activity">
    <reaction evidence="18">
        <text>L-threonyl-[protein] + ATP = O-phospho-L-threonyl-[protein] + ADP + H(+)</text>
        <dbReference type="Rhea" id="RHEA:46608"/>
        <dbReference type="Rhea" id="RHEA-COMP:11060"/>
        <dbReference type="Rhea" id="RHEA-COMP:11605"/>
        <dbReference type="ChEBI" id="CHEBI:15378"/>
        <dbReference type="ChEBI" id="CHEBI:30013"/>
        <dbReference type="ChEBI" id="CHEBI:30616"/>
        <dbReference type="ChEBI" id="CHEBI:61977"/>
        <dbReference type="ChEBI" id="CHEBI:456216"/>
        <dbReference type="EC" id="2.7.11.1"/>
    </reaction>
</comment>
<dbReference type="Proteomes" id="UP000290289">
    <property type="component" value="Chromosome 9"/>
</dbReference>
<keyword evidence="17" id="KW-0325">Glycoprotein</keyword>
<keyword evidence="7" id="KW-0812">Transmembrane</keyword>
<keyword evidence="11" id="KW-0418">Kinase</keyword>
<evidence type="ECO:0000256" key="11">
    <source>
        <dbReference type="ARBA" id="ARBA00022777"/>
    </source>
</evidence>
<dbReference type="CDD" id="cd01098">
    <property type="entry name" value="PAN_AP_plant"/>
    <property type="match status" value="1"/>
</dbReference>
<dbReference type="AlphaFoldDB" id="A0A498J396"/>
<reference evidence="23 24" key="1">
    <citation type="submission" date="2018-10" db="EMBL/GenBank/DDBJ databases">
        <title>A high-quality apple genome assembly.</title>
        <authorList>
            <person name="Hu J."/>
        </authorList>
    </citation>
    <scope>NUCLEOTIDE SEQUENCE [LARGE SCALE GENOMIC DNA]</scope>
    <source>
        <strain evidence="24">cv. HFTH1</strain>
        <tissue evidence="23">Young leaf</tissue>
    </source>
</reference>
<evidence type="ECO:0000259" key="22">
    <source>
        <dbReference type="PROSITE" id="PS50948"/>
    </source>
</evidence>
<dbReference type="GO" id="GO:0004674">
    <property type="term" value="F:protein serine/threonine kinase activity"/>
    <property type="evidence" value="ECO:0007669"/>
    <property type="project" value="UniProtKB-KW"/>
</dbReference>
<dbReference type="EMBL" id="RDQH01000335">
    <property type="protein sequence ID" value="RXH90048.1"/>
    <property type="molecule type" value="Genomic_DNA"/>
</dbReference>
<dbReference type="PANTHER" id="PTHR32444">
    <property type="entry name" value="BULB-TYPE LECTIN DOMAIN-CONTAINING PROTEIN"/>
    <property type="match status" value="1"/>
</dbReference>
<proteinExistence type="predicted"/>
<name>A0A498J396_MALDO</name>
<evidence type="ECO:0000256" key="17">
    <source>
        <dbReference type="ARBA" id="ARBA00023180"/>
    </source>
</evidence>
<dbReference type="InterPro" id="IPR001480">
    <property type="entry name" value="Bulb-type_lectin_dom"/>
</dbReference>
<keyword evidence="10" id="KW-0547">Nucleotide-binding</keyword>
<evidence type="ECO:0000256" key="20">
    <source>
        <dbReference type="SAM" id="SignalP"/>
    </source>
</evidence>
<evidence type="ECO:0000256" key="3">
    <source>
        <dbReference type="ARBA" id="ARBA00022475"/>
    </source>
</evidence>
<dbReference type="SMART" id="SM00108">
    <property type="entry name" value="B_lectin"/>
    <property type="match status" value="1"/>
</dbReference>
<feature type="chain" id="PRO_5019731248" description="non-specific serine/threonine protein kinase" evidence="20">
    <location>
        <begin position="30"/>
        <end position="476"/>
    </location>
</feature>
<keyword evidence="8 20" id="KW-0732">Signal</keyword>
<protein>
    <recommendedName>
        <fullName evidence="2">non-specific serine/threonine protein kinase</fullName>
        <ecNumber evidence="2">2.7.11.1</ecNumber>
    </recommendedName>
</protein>
<evidence type="ECO:0000256" key="2">
    <source>
        <dbReference type="ARBA" id="ARBA00012513"/>
    </source>
</evidence>
<evidence type="ECO:0000256" key="1">
    <source>
        <dbReference type="ARBA" id="ARBA00004251"/>
    </source>
</evidence>
<dbReference type="PROSITE" id="PS50927">
    <property type="entry name" value="BULB_LECTIN"/>
    <property type="match status" value="1"/>
</dbReference>
<keyword evidence="5" id="KW-0597">Phosphoprotein</keyword>
<evidence type="ECO:0000256" key="13">
    <source>
        <dbReference type="ARBA" id="ARBA00022989"/>
    </source>
</evidence>
<evidence type="ECO:0000256" key="6">
    <source>
        <dbReference type="ARBA" id="ARBA00022679"/>
    </source>
</evidence>
<feature type="domain" description="Apple" evidence="22">
    <location>
        <begin position="313"/>
        <end position="389"/>
    </location>
</feature>
<evidence type="ECO:0000256" key="14">
    <source>
        <dbReference type="ARBA" id="ARBA00023136"/>
    </source>
</evidence>
<evidence type="ECO:0000256" key="19">
    <source>
        <dbReference type="ARBA" id="ARBA00048679"/>
    </source>
</evidence>
<dbReference type="SUPFAM" id="SSF51110">
    <property type="entry name" value="alpha-D-mannose-specific plant lectins"/>
    <property type="match status" value="1"/>
</dbReference>
<dbReference type="Pfam" id="PF00954">
    <property type="entry name" value="S_locus_glycop"/>
    <property type="match status" value="1"/>
</dbReference>
<keyword evidence="24" id="KW-1185">Reference proteome</keyword>
<evidence type="ECO:0000256" key="18">
    <source>
        <dbReference type="ARBA" id="ARBA00047899"/>
    </source>
</evidence>
<keyword evidence="14" id="KW-0472">Membrane</keyword>
<evidence type="ECO:0000313" key="24">
    <source>
        <dbReference type="Proteomes" id="UP000290289"/>
    </source>
</evidence>
<keyword evidence="4" id="KW-0723">Serine/threonine-protein kinase</keyword>
<evidence type="ECO:0000256" key="10">
    <source>
        <dbReference type="ARBA" id="ARBA00022741"/>
    </source>
</evidence>
<evidence type="ECO:0000256" key="16">
    <source>
        <dbReference type="ARBA" id="ARBA00023170"/>
    </source>
</evidence>